<organism evidence="3 4">
    <name type="scientific">Perkinsus olseni</name>
    <name type="common">Perkinsus atlanticus</name>
    <dbReference type="NCBI Taxonomy" id="32597"/>
    <lineage>
        <taxon>Eukaryota</taxon>
        <taxon>Sar</taxon>
        <taxon>Alveolata</taxon>
        <taxon>Perkinsozoa</taxon>
        <taxon>Perkinsea</taxon>
        <taxon>Perkinsida</taxon>
        <taxon>Perkinsidae</taxon>
        <taxon>Perkinsus</taxon>
    </lineage>
</organism>
<evidence type="ECO:0008006" key="5">
    <source>
        <dbReference type="Google" id="ProtNLM"/>
    </source>
</evidence>
<feature type="compositionally biased region" description="Polar residues" evidence="1">
    <location>
        <begin position="350"/>
        <end position="360"/>
    </location>
</feature>
<feature type="compositionally biased region" description="Low complexity" evidence="1">
    <location>
        <begin position="378"/>
        <end position="387"/>
    </location>
</feature>
<evidence type="ECO:0000256" key="1">
    <source>
        <dbReference type="SAM" id="MobiDB-lite"/>
    </source>
</evidence>
<feature type="signal peptide" evidence="2">
    <location>
        <begin position="1"/>
        <end position="17"/>
    </location>
</feature>
<dbReference type="InterPro" id="IPR012677">
    <property type="entry name" value="Nucleotide-bd_a/b_plait_sf"/>
</dbReference>
<evidence type="ECO:0000256" key="2">
    <source>
        <dbReference type="SAM" id="SignalP"/>
    </source>
</evidence>
<protein>
    <recommendedName>
        <fullName evidence="5">RRM domain-containing protein</fullName>
    </recommendedName>
</protein>
<accession>A0A7J6S542</accession>
<comment type="caution">
    <text evidence="3">The sequence shown here is derived from an EMBL/GenBank/DDBJ whole genome shotgun (WGS) entry which is preliminary data.</text>
</comment>
<dbReference type="EMBL" id="JABANO010020709">
    <property type="protein sequence ID" value="KAF4728038.1"/>
    <property type="molecule type" value="Genomic_DNA"/>
</dbReference>
<keyword evidence="4" id="KW-1185">Reference proteome</keyword>
<dbReference type="OMA" id="IMMLGIN"/>
<name>A0A7J6S542_PEROL</name>
<feature type="compositionally biased region" description="Pro residues" evidence="1">
    <location>
        <begin position="102"/>
        <end position="111"/>
    </location>
</feature>
<dbReference type="Proteomes" id="UP000553632">
    <property type="component" value="Unassembled WGS sequence"/>
</dbReference>
<feature type="non-terminal residue" evidence="3">
    <location>
        <position position="1"/>
    </location>
</feature>
<dbReference type="AlphaFoldDB" id="A0A7J6S542"/>
<dbReference type="Gene3D" id="3.30.70.330">
    <property type="match status" value="1"/>
</dbReference>
<gene>
    <name evidence="3" type="ORF">FOZ63_014715</name>
</gene>
<proteinExistence type="predicted"/>
<evidence type="ECO:0000313" key="3">
    <source>
        <dbReference type="EMBL" id="KAF4728038.1"/>
    </source>
</evidence>
<sequence length="522" mass="57444">TWRFWLGLLYFTFPVNIMMLGINDMADDALAGRRSEKGRLGTRGTPVAYYQTMYQPAPPGTPQMAPQSPAGSVRSVGSFAPIGYPQSYGPPLQSPVYTGVGPPYPSPPSQPAPGSYPSQPQQQPAMGDYAPVYQLPYGAIPQQQQQQQHSYVVQEGRLVLQMNFNSALQRKKIPLSSSDTVIPIDREPDALPSGALARIAKDLKSVIEDKPVAAAYYGAYLGNPAMMRGGGSPTSSVRSMSSDGGVPQSPMLNPVQMSPMNMAPPMVLQRESSGNMILPPVGYFVRDAENVDPDNLCYADIRHNKPGPPSTGDSARGGNYNNSGAEQQQEAAYRRQPERGHRVDGARGNAYSTPERPQQPQRDDGYHRGGRHHHHKQQQQQQLSQQQGAAAHEGPGKTLRTLLQELDEEDENCISIVRRIHKFGFKSPVFLREYFEEYGQVRKVLVAHSRQLQPGPNDTTRTRSRPASLGFVLMADSESVQRILADGPVHMVADVEITVHPFENRHPEKESQGESSQDQQSQ</sequence>
<feature type="compositionally biased region" description="Low complexity" evidence="1">
    <location>
        <begin position="112"/>
        <end position="125"/>
    </location>
</feature>
<feature type="region of interest" description="Disordered" evidence="1">
    <location>
        <begin position="95"/>
        <end position="126"/>
    </location>
</feature>
<feature type="compositionally biased region" description="Basic residues" evidence="1">
    <location>
        <begin position="368"/>
        <end position="377"/>
    </location>
</feature>
<feature type="compositionally biased region" description="Basic and acidic residues" evidence="1">
    <location>
        <begin position="332"/>
        <end position="345"/>
    </location>
</feature>
<evidence type="ECO:0000313" key="4">
    <source>
        <dbReference type="Proteomes" id="UP000553632"/>
    </source>
</evidence>
<reference evidence="3 4" key="1">
    <citation type="submission" date="2020-04" db="EMBL/GenBank/DDBJ databases">
        <title>Perkinsus olseni comparative genomics.</title>
        <authorList>
            <person name="Bogema D.R."/>
        </authorList>
    </citation>
    <scope>NUCLEOTIDE SEQUENCE [LARGE SCALE GENOMIC DNA]</scope>
    <source>
        <strain evidence="3 4">ATCC PRA-207</strain>
    </source>
</reference>
<feature type="chain" id="PRO_5029685357" description="RRM domain-containing protein" evidence="2">
    <location>
        <begin position="18"/>
        <end position="522"/>
    </location>
</feature>
<keyword evidence="2" id="KW-0732">Signal</keyword>
<feature type="region of interest" description="Disordered" evidence="1">
    <location>
        <begin position="299"/>
        <end position="393"/>
    </location>
</feature>